<evidence type="ECO:0000256" key="2">
    <source>
        <dbReference type="ARBA" id="ARBA00012224"/>
    </source>
</evidence>
<dbReference type="CDD" id="cd00609">
    <property type="entry name" value="AAT_like"/>
    <property type="match status" value="1"/>
</dbReference>
<dbReference type="InterPro" id="IPR004839">
    <property type="entry name" value="Aminotransferase_I/II_large"/>
</dbReference>
<comment type="similarity">
    <text evidence="5">Belongs to the class-II pyridoxal-phosphate-dependent aminotransferase family. MalY/PatB cystathionine beta-lyase subfamily.</text>
</comment>
<dbReference type="OrthoDB" id="9803354at2"/>
<keyword evidence="7" id="KW-0808">Transferase</keyword>
<organism evidence="7 8">
    <name type="scientific">Desulfosarcina widdelii</name>
    <dbReference type="NCBI Taxonomy" id="947919"/>
    <lineage>
        <taxon>Bacteria</taxon>
        <taxon>Pseudomonadati</taxon>
        <taxon>Thermodesulfobacteriota</taxon>
        <taxon>Desulfobacteria</taxon>
        <taxon>Desulfobacterales</taxon>
        <taxon>Desulfosarcinaceae</taxon>
        <taxon>Desulfosarcina</taxon>
    </lineage>
</organism>
<dbReference type="GO" id="GO:0047804">
    <property type="term" value="F:cysteine-S-conjugate beta-lyase activity"/>
    <property type="evidence" value="ECO:0007669"/>
    <property type="project" value="UniProtKB-EC"/>
</dbReference>
<evidence type="ECO:0000313" key="7">
    <source>
        <dbReference type="EMBL" id="BBO78075.1"/>
    </source>
</evidence>
<dbReference type="GO" id="GO:0030170">
    <property type="term" value="F:pyridoxal phosphate binding"/>
    <property type="evidence" value="ECO:0007669"/>
    <property type="project" value="InterPro"/>
</dbReference>
<dbReference type="RefSeq" id="WP_155306747.1">
    <property type="nucleotide sequence ID" value="NZ_AP021875.1"/>
</dbReference>
<comment type="cofactor">
    <cofactor evidence="1">
        <name>pyridoxal 5'-phosphate</name>
        <dbReference type="ChEBI" id="CHEBI:597326"/>
    </cofactor>
</comment>
<dbReference type="Gene3D" id="3.90.1150.10">
    <property type="entry name" value="Aspartate Aminotransferase, domain 1"/>
    <property type="match status" value="1"/>
</dbReference>
<evidence type="ECO:0000259" key="6">
    <source>
        <dbReference type="Pfam" id="PF00155"/>
    </source>
</evidence>
<evidence type="ECO:0000256" key="5">
    <source>
        <dbReference type="ARBA" id="ARBA00037974"/>
    </source>
</evidence>
<keyword evidence="3" id="KW-0663">Pyridoxal phosphate</keyword>
<name>A0A5K7ZBE9_9BACT</name>
<dbReference type="Gene3D" id="3.40.640.10">
    <property type="entry name" value="Type I PLP-dependent aspartate aminotransferase-like (Major domain)"/>
    <property type="match status" value="1"/>
</dbReference>
<reference evidence="7 8" key="1">
    <citation type="submission" date="2019-11" db="EMBL/GenBank/DDBJ databases">
        <title>Comparative genomics of hydrocarbon-degrading Desulfosarcina strains.</title>
        <authorList>
            <person name="Watanabe M."/>
            <person name="Kojima H."/>
            <person name="Fukui M."/>
        </authorList>
    </citation>
    <scope>NUCLEOTIDE SEQUENCE [LARGE SCALE GENOMIC DNA]</scope>
    <source>
        <strain evidence="7 8">PP31</strain>
    </source>
</reference>
<gene>
    <name evidence="7" type="ORF">DSCW_54920</name>
</gene>
<dbReference type="AlphaFoldDB" id="A0A5K7ZBE9"/>
<dbReference type="InterPro" id="IPR015421">
    <property type="entry name" value="PyrdxlP-dep_Trfase_major"/>
</dbReference>
<evidence type="ECO:0000313" key="8">
    <source>
        <dbReference type="Proteomes" id="UP000427769"/>
    </source>
</evidence>
<sequence length="404" mass="46197">MKTDFDREINRKNTQSAKWGVIQDPDDPSIWHTTDDYFGENRILPLWVADMDFPAPKPVVDALVKRAQHGIYGYTLRTDNYNQAVVDWMQRRHAWAVDPAWIVSTPGVVPAINFLIQTFTRPGEKILVQRPVYYPFFNAIEDNGGEIVSSSLVLANGRYEIDFDDFERRASDPAVTLFVLCSPHNPVGRVWTREELARMGEICLKNNVFVVADEIHADLIHRGVNFTPFASVSEKYSSSTVVCTAPSKTFNLAGLHTSNIIISNDRLRRRFQQTLNRCGIGKWANPFGVVACETAYREGEPWLERVMAYIGDNLDFLQDYIDRNIPGIQVVRPEGTYLVWLDCRGLGLDKWALKRFMMEKARIFPDEGFIFGPEGEGFERINIACPRSILKEALERIQREVETL</sequence>
<dbReference type="KEGG" id="dwd:DSCW_54920"/>
<protein>
    <recommendedName>
        <fullName evidence="2">cysteine-S-conjugate beta-lyase</fullName>
        <ecNumber evidence="2">4.4.1.13</ecNumber>
    </recommendedName>
</protein>
<dbReference type="InterPro" id="IPR027619">
    <property type="entry name" value="C-S_lyase_PatB-like"/>
</dbReference>
<dbReference type="EMBL" id="AP021875">
    <property type="protein sequence ID" value="BBO78075.1"/>
    <property type="molecule type" value="Genomic_DNA"/>
</dbReference>
<dbReference type="PANTHER" id="PTHR43525">
    <property type="entry name" value="PROTEIN MALY"/>
    <property type="match status" value="1"/>
</dbReference>
<dbReference type="PANTHER" id="PTHR43525:SF1">
    <property type="entry name" value="PROTEIN MALY"/>
    <property type="match status" value="1"/>
</dbReference>
<accession>A0A5K7ZBE9</accession>
<keyword evidence="8" id="KW-1185">Reference proteome</keyword>
<proteinExistence type="inferred from homology"/>
<keyword evidence="4" id="KW-0456">Lyase</keyword>
<evidence type="ECO:0000256" key="4">
    <source>
        <dbReference type="ARBA" id="ARBA00023239"/>
    </source>
</evidence>
<dbReference type="Pfam" id="PF00155">
    <property type="entry name" value="Aminotran_1_2"/>
    <property type="match status" value="1"/>
</dbReference>
<dbReference type="SUPFAM" id="SSF53383">
    <property type="entry name" value="PLP-dependent transferases"/>
    <property type="match status" value="1"/>
</dbReference>
<dbReference type="InterPro" id="IPR051798">
    <property type="entry name" value="Class-II_PLP-Dep_Aminotrans"/>
</dbReference>
<dbReference type="InterPro" id="IPR015422">
    <property type="entry name" value="PyrdxlP-dep_Trfase_small"/>
</dbReference>
<dbReference type="GO" id="GO:0008483">
    <property type="term" value="F:transaminase activity"/>
    <property type="evidence" value="ECO:0007669"/>
    <property type="project" value="UniProtKB-KW"/>
</dbReference>
<dbReference type="InterPro" id="IPR015424">
    <property type="entry name" value="PyrdxlP-dep_Trfase"/>
</dbReference>
<feature type="domain" description="Aminotransferase class I/classII large" evidence="6">
    <location>
        <begin position="50"/>
        <end position="397"/>
    </location>
</feature>
<evidence type="ECO:0000256" key="1">
    <source>
        <dbReference type="ARBA" id="ARBA00001933"/>
    </source>
</evidence>
<dbReference type="Proteomes" id="UP000427769">
    <property type="component" value="Chromosome"/>
</dbReference>
<dbReference type="NCBIfam" id="TIGR04350">
    <property type="entry name" value="C_S_lyase_PatB"/>
    <property type="match status" value="1"/>
</dbReference>
<evidence type="ECO:0000256" key="3">
    <source>
        <dbReference type="ARBA" id="ARBA00022898"/>
    </source>
</evidence>
<keyword evidence="7" id="KW-0032">Aminotransferase</keyword>
<dbReference type="EC" id="4.4.1.13" evidence="2"/>